<dbReference type="GO" id="GO:0016052">
    <property type="term" value="P:carbohydrate catabolic process"/>
    <property type="evidence" value="ECO:0007669"/>
    <property type="project" value="InterPro"/>
</dbReference>
<dbReference type="Pfam" id="PF16011">
    <property type="entry name" value="CBM9_2"/>
    <property type="match status" value="1"/>
</dbReference>
<organism evidence="2 3">
    <name type="scientific">Pedobacter heparinus (strain ATCC 13125 / DSM 2366 / CIP 104194 / JCM 7457 / NBRC 12017 / NCIMB 9290 / NRRL B-14731 / HIM 762-3)</name>
    <dbReference type="NCBI Taxonomy" id="485917"/>
    <lineage>
        <taxon>Bacteria</taxon>
        <taxon>Pseudomonadati</taxon>
        <taxon>Bacteroidota</taxon>
        <taxon>Sphingobacteriia</taxon>
        <taxon>Sphingobacteriales</taxon>
        <taxon>Sphingobacteriaceae</taxon>
        <taxon>Pedobacter</taxon>
    </lineage>
</organism>
<reference evidence="2 3" key="1">
    <citation type="journal article" date="2009" name="Stand. Genomic Sci.">
        <title>Complete genome sequence of Pedobacter heparinus type strain (HIM 762-3).</title>
        <authorList>
            <person name="Han C."/>
            <person name="Spring S."/>
            <person name="Lapidus A."/>
            <person name="Del Rio T.G."/>
            <person name="Tice H."/>
            <person name="Copeland A."/>
            <person name="Cheng J.F."/>
            <person name="Lucas S."/>
            <person name="Chen F."/>
            <person name="Nolan M."/>
            <person name="Bruce D."/>
            <person name="Goodwin L."/>
            <person name="Pitluck S."/>
            <person name="Ivanova N."/>
            <person name="Mavromatis K."/>
            <person name="Mikhailova N."/>
            <person name="Pati A."/>
            <person name="Chen A."/>
            <person name="Palaniappan K."/>
            <person name="Land M."/>
            <person name="Hauser L."/>
            <person name="Chang Y.J."/>
            <person name="Jeffries C.C."/>
            <person name="Saunders E."/>
            <person name="Chertkov O."/>
            <person name="Brettin T."/>
            <person name="Goker M."/>
            <person name="Rohde M."/>
            <person name="Bristow J."/>
            <person name="Eisen J.A."/>
            <person name="Markowitz V."/>
            <person name="Hugenholtz P."/>
            <person name="Kyrpides N.C."/>
            <person name="Klenk H.P."/>
            <person name="Detter J.C."/>
        </authorList>
    </citation>
    <scope>NUCLEOTIDE SEQUENCE [LARGE SCALE GENOMIC DNA]</scope>
    <source>
        <strain evidence="3">ATCC 13125 / DSM 2366 / CIP 104194 / JCM 7457 / NBRC 12017 / NCIMB 9290 / NRRL B-14731 / HIM 762-3</strain>
    </source>
</reference>
<dbReference type="Proteomes" id="UP000000852">
    <property type="component" value="Chromosome"/>
</dbReference>
<dbReference type="EMBL" id="CP001681">
    <property type="protein sequence ID" value="ACU06300.1"/>
    <property type="molecule type" value="Genomic_DNA"/>
</dbReference>
<dbReference type="STRING" id="485917.Phep_4109"/>
<feature type="domain" description="Carbohydrate-binding" evidence="1">
    <location>
        <begin position="25"/>
        <end position="211"/>
    </location>
</feature>
<dbReference type="GO" id="GO:0004553">
    <property type="term" value="F:hydrolase activity, hydrolyzing O-glycosyl compounds"/>
    <property type="evidence" value="ECO:0007669"/>
    <property type="project" value="InterPro"/>
</dbReference>
<sequence>MILKVAYLPEINTNTGLFGLSDLLDQVERQPIGCSPWKEYAGADVQAGFAIVQGKDCIALKYYVREAFSNPVYFNANDPVYRDSCVEFFIGFNTDAGYYNFEFNNAGTCLLGFGTGRERKYLPKSLIDQISYCRSFKSKGMESLIEWELTLVIPFEVFCFHTIRKLEGPSCRGNFFKCGDDLPEPHYLAWNNITTDSPNFHLPEYFGLIDFV</sequence>
<dbReference type="InterPro" id="IPR010502">
    <property type="entry name" value="Carb-bd_dom_fam9"/>
</dbReference>
<dbReference type="GO" id="GO:0030246">
    <property type="term" value="F:carbohydrate binding"/>
    <property type="evidence" value="ECO:0007669"/>
    <property type="project" value="InterPro"/>
</dbReference>
<dbReference type="OrthoDB" id="9801646at2"/>
<keyword evidence="3" id="KW-1185">Reference proteome</keyword>
<dbReference type="KEGG" id="phe:Phep_4109"/>
<dbReference type="Gene3D" id="2.60.40.1190">
    <property type="match status" value="1"/>
</dbReference>
<protein>
    <recommendedName>
        <fullName evidence="1">Carbohydrate-binding domain-containing protein</fullName>
    </recommendedName>
</protein>
<gene>
    <name evidence="2" type="ordered locus">Phep_4109</name>
</gene>
<dbReference type="RefSeq" id="WP_015809908.1">
    <property type="nucleotide sequence ID" value="NC_013061.1"/>
</dbReference>
<evidence type="ECO:0000313" key="3">
    <source>
        <dbReference type="Proteomes" id="UP000000852"/>
    </source>
</evidence>
<dbReference type="SUPFAM" id="SSF49344">
    <property type="entry name" value="CBD9-like"/>
    <property type="match status" value="1"/>
</dbReference>
<name>C6XWL1_PEDHD</name>
<dbReference type="CDD" id="cd09620">
    <property type="entry name" value="CBM9_like_3"/>
    <property type="match status" value="1"/>
</dbReference>
<dbReference type="eggNOG" id="COG3706">
    <property type="taxonomic scope" value="Bacteria"/>
</dbReference>
<evidence type="ECO:0000313" key="2">
    <source>
        <dbReference type="EMBL" id="ACU06300.1"/>
    </source>
</evidence>
<dbReference type="HOGENOM" id="CLU_106157_0_0_10"/>
<proteinExistence type="predicted"/>
<accession>C6XWL1</accession>
<dbReference type="AlphaFoldDB" id="C6XWL1"/>
<evidence type="ECO:0000259" key="1">
    <source>
        <dbReference type="Pfam" id="PF16011"/>
    </source>
</evidence>